<dbReference type="Proteomes" id="UP000009183">
    <property type="component" value="Chromosome 14"/>
</dbReference>
<accession>E0CU68</accession>
<dbReference type="EMBL" id="FN595241">
    <property type="protein sequence ID" value="CBI22326.3"/>
    <property type="molecule type" value="Genomic_DNA"/>
</dbReference>
<dbReference type="AlphaFoldDB" id="E0CU68"/>
<protein>
    <submittedName>
        <fullName evidence="1">Uncharacterized protein</fullName>
    </submittedName>
</protein>
<reference evidence="2" key="1">
    <citation type="journal article" date="2007" name="Nature">
        <title>The grapevine genome sequence suggests ancestral hexaploidization in major angiosperm phyla.</title>
        <authorList>
            <consortium name="The French-Italian Public Consortium for Grapevine Genome Characterization."/>
            <person name="Jaillon O."/>
            <person name="Aury J.-M."/>
            <person name="Noel B."/>
            <person name="Policriti A."/>
            <person name="Clepet C."/>
            <person name="Casagrande A."/>
            <person name="Choisne N."/>
            <person name="Aubourg S."/>
            <person name="Vitulo N."/>
            <person name="Jubin C."/>
            <person name="Vezzi A."/>
            <person name="Legeai F."/>
            <person name="Hugueney P."/>
            <person name="Dasilva C."/>
            <person name="Horner D."/>
            <person name="Mica E."/>
            <person name="Jublot D."/>
            <person name="Poulain J."/>
            <person name="Bruyere C."/>
            <person name="Billault A."/>
            <person name="Segurens B."/>
            <person name="Gouyvenoux M."/>
            <person name="Ugarte E."/>
            <person name="Cattonaro F."/>
            <person name="Anthouard V."/>
            <person name="Vico V."/>
            <person name="Del Fabbro C."/>
            <person name="Alaux M."/>
            <person name="Di Gaspero G."/>
            <person name="Dumas V."/>
            <person name="Felice N."/>
            <person name="Paillard S."/>
            <person name="Juman I."/>
            <person name="Moroldo M."/>
            <person name="Scalabrin S."/>
            <person name="Canaguier A."/>
            <person name="Le Clainche I."/>
            <person name="Malacrida G."/>
            <person name="Durand E."/>
            <person name="Pesole G."/>
            <person name="Laucou V."/>
            <person name="Chatelet P."/>
            <person name="Merdinoglu D."/>
            <person name="Delledonne M."/>
            <person name="Pezzotti M."/>
            <person name="Lecharny A."/>
            <person name="Scarpelli C."/>
            <person name="Artiguenave F."/>
            <person name="Pe M.E."/>
            <person name="Valle G."/>
            <person name="Morgante M."/>
            <person name="Caboche M."/>
            <person name="Adam-Blondon A.-F."/>
            <person name="Weissenbach J."/>
            <person name="Quetier F."/>
            <person name="Wincker P."/>
        </authorList>
    </citation>
    <scope>NUCLEOTIDE SEQUENCE [LARGE SCALE GENOMIC DNA]</scope>
    <source>
        <strain evidence="2">cv. Pinot noir / PN40024</strain>
    </source>
</reference>
<evidence type="ECO:0000313" key="1">
    <source>
        <dbReference type="EMBL" id="CBI22326.3"/>
    </source>
</evidence>
<dbReference type="HOGENOM" id="CLU_2727374_0_0_1"/>
<dbReference type="PaxDb" id="29760-VIT_14s0036g01330.t01"/>
<gene>
    <name evidence="1" type="ordered locus">VIT_14s0036g01330</name>
</gene>
<sequence length="72" mass="8369">MVKDHFFAIKKFTVKNKNSLNTKMGHLRKWILHGVRKLTVQGSNRAKLSISCRSISSSSIYRMYQGIKLLSW</sequence>
<dbReference type="InParanoid" id="E0CU68"/>
<evidence type="ECO:0000313" key="2">
    <source>
        <dbReference type="Proteomes" id="UP000009183"/>
    </source>
</evidence>
<name>E0CU68_VITVI</name>
<organism evidence="1 2">
    <name type="scientific">Vitis vinifera</name>
    <name type="common">Grape</name>
    <dbReference type="NCBI Taxonomy" id="29760"/>
    <lineage>
        <taxon>Eukaryota</taxon>
        <taxon>Viridiplantae</taxon>
        <taxon>Streptophyta</taxon>
        <taxon>Embryophyta</taxon>
        <taxon>Tracheophyta</taxon>
        <taxon>Spermatophyta</taxon>
        <taxon>Magnoliopsida</taxon>
        <taxon>eudicotyledons</taxon>
        <taxon>Gunneridae</taxon>
        <taxon>Pentapetalae</taxon>
        <taxon>rosids</taxon>
        <taxon>Vitales</taxon>
        <taxon>Vitaceae</taxon>
        <taxon>Viteae</taxon>
        <taxon>Vitis</taxon>
    </lineage>
</organism>
<proteinExistence type="predicted"/>
<keyword evidence="2" id="KW-1185">Reference proteome</keyword>